<feature type="transmembrane region" description="Helical" evidence="1">
    <location>
        <begin position="482"/>
        <end position="503"/>
    </location>
</feature>
<dbReference type="Proteomes" id="UP000288725">
    <property type="component" value="Chromosome 6"/>
</dbReference>
<evidence type="ECO:0000313" key="4">
    <source>
        <dbReference type="Proteomes" id="UP000236305"/>
    </source>
</evidence>
<proteinExistence type="predicted"/>
<keyword evidence="1" id="KW-1133">Transmembrane helix</keyword>
<protein>
    <submittedName>
        <fullName evidence="3">Uncharacterized protein</fullName>
    </submittedName>
</protein>
<gene>
    <name evidence="2" type="ORF">BJF96_g8468</name>
    <name evidence="3" type="ORF">VDGE_03204</name>
</gene>
<reference evidence="2 4" key="1">
    <citation type="submission" date="2017-12" db="EMBL/GenBank/DDBJ databases">
        <title>Comparative genomics yields insights into virulence evolution of Verticillium dahliae.</title>
        <authorList>
            <person name="Fan R."/>
            <person name="Armitage A.D."/>
            <person name="Cascant-Lopez E."/>
            <person name="Sobczyk M."/>
            <person name="Cockerton H.M."/>
            <person name="Harrison R.J."/>
        </authorList>
    </citation>
    <scope>NUCLEOTIDE SEQUENCE [LARGE SCALE GENOMIC DNA]</scope>
    <source>
        <strain evidence="2 4">12008</strain>
    </source>
</reference>
<name>A0A2J8EF46_VERDA</name>
<dbReference type="Gene3D" id="1.20.58.340">
    <property type="entry name" value="Magnesium transport protein CorA, transmembrane region"/>
    <property type="match status" value="1"/>
</dbReference>
<evidence type="ECO:0000313" key="2">
    <source>
        <dbReference type="EMBL" id="PNH28183.1"/>
    </source>
</evidence>
<evidence type="ECO:0000256" key="1">
    <source>
        <dbReference type="SAM" id="Phobius"/>
    </source>
</evidence>
<dbReference type="EMBL" id="MPSH01000036">
    <property type="protein sequence ID" value="PNH28183.1"/>
    <property type="molecule type" value="Genomic_DNA"/>
</dbReference>
<sequence>MTARVLTAMTQPFKDTYAPELEDIKTIARSLEAFRESHLSGTTDIAHVLCQPGNPREEKTLASSTDIANLPSISSACHQLFFIYKYLVQRPLEPVPDDANKLQISASSLESLTKHLTLPAAFIFALTRYYLPNGRGSRQIKIGEKTCHDTWYFLPVRVQVETVGTNPPSNPPATTDDDDASQMNPFYKLHLPNVQRDIHRSCVGIFSRVESDSRRFTFVAFDFMHGRWPKVALEPRERIGDVLKRHPQSPDASFGREHCVHLVYLTSATRWWTNSLSSVNEQLIAYERRLQAELDRAGTTPESVLTELNRALHSIAAHLQRYLSELKSLRGIAADLSADYASVHENDAKPGNKEALKQAARGFAQVLSQVDAAHELAVELEKKTQNILALLFNRIQISSDRLLVANGEAMQGILRAMQEDASLAQRMATESHRLAQEMKKDSIAMKTIAIVTMFFLPGATFATLLSMPFFSDNEWMGHASRFWIWVVFSVPSTAACFIFYSIWRKRAQELVREAEDGVPLQGLPNIRQNGHVR</sequence>
<accession>A0A2J8EF46</accession>
<dbReference type="Proteomes" id="UP000236305">
    <property type="component" value="Unassembled WGS sequence"/>
</dbReference>
<keyword evidence="1" id="KW-0812">Transmembrane</keyword>
<dbReference type="AlphaFoldDB" id="A0A2J8EF46"/>
<evidence type="ECO:0000313" key="5">
    <source>
        <dbReference type="Proteomes" id="UP000288725"/>
    </source>
</evidence>
<organism evidence="3 5">
    <name type="scientific">Verticillium dahliae</name>
    <name type="common">Verticillium wilt</name>
    <dbReference type="NCBI Taxonomy" id="27337"/>
    <lineage>
        <taxon>Eukaryota</taxon>
        <taxon>Fungi</taxon>
        <taxon>Dikarya</taxon>
        <taxon>Ascomycota</taxon>
        <taxon>Pezizomycotina</taxon>
        <taxon>Sordariomycetes</taxon>
        <taxon>Hypocreomycetidae</taxon>
        <taxon>Glomerellales</taxon>
        <taxon>Plectosphaerellaceae</taxon>
        <taxon>Verticillium</taxon>
    </lineage>
</organism>
<feature type="transmembrane region" description="Helical" evidence="1">
    <location>
        <begin position="448"/>
        <end position="470"/>
    </location>
</feature>
<evidence type="ECO:0000313" key="3">
    <source>
        <dbReference type="EMBL" id="RXG45589.1"/>
    </source>
</evidence>
<comment type="caution">
    <text evidence="3">The sequence shown here is derived from an EMBL/GenBank/DDBJ whole genome shotgun (WGS) entry which is preliminary data.</text>
</comment>
<keyword evidence="1" id="KW-0472">Membrane</keyword>
<dbReference type="EMBL" id="RSDZ01000059">
    <property type="protein sequence ID" value="RXG45589.1"/>
    <property type="molecule type" value="Genomic_DNA"/>
</dbReference>
<dbReference type="OrthoDB" id="3561681at2759"/>
<reference evidence="3 5" key="2">
    <citation type="submission" date="2018-12" db="EMBL/GenBank/DDBJ databases">
        <title>Genome of Verticillium dahliae isolate Getta Getta.</title>
        <authorList>
            <person name="Gardiner D.M."/>
        </authorList>
    </citation>
    <scope>NUCLEOTIDE SEQUENCE [LARGE SCALE GENOMIC DNA]</scope>
    <source>
        <strain evidence="3 5">Getta Getta</strain>
    </source>
</reference>